<organism evidence="5 6">
    <name type="scientific">Candida tropicalis (strain ATCC MYA-3404 / T1)</name>
    <name type="common">Yeast</name>
    <dbReference type="NCBI Taxonomy" id="294747"/>
    <lineage>
        <taxon>Eukaryota</taxon>
        <taxon>Fungi</taxon>
        <taxon>Dikarya</taxon>
        <taxon>Ascomycota</taxon>
        <taxon>Saccharomycotina</taxon>
        <taxon>Pichiomycetes</taxon>
        <taxon>Debaryomycetaceae</taxon>
        <taxon>Candida/Lodderomyces clade</taxon>
        <taxon>Candida</taxon>
    </lineage>
</organism>
<feature type="transmembrane region" description="Helical" evidence="2">
    <location>
        <begin position="295"/>
        <end position="316"/>
    </location>
</feature>
<dbReference type="GeneID" id="8296391"/>
<feature type="compositionally biased region" description="Basic and acidic residues" evidence="1">
    <location>
        <begin position="654"/>
        <end position="667"/>
    </location>
</feature>
<dbReference type="AlphaFoldDB" id="C5M551"/>
<dbReference type="STRING" id="294747.C5M551"/>
<dbReference type="HOGENOM" id="CLU_014928_1_0_1"/>
<dbReference type="InterPro" id="IPR056337">
    <property type="entry name" value="LHD_YVC1"/>
</dbReference>
<dbReference type="InterPro" id="IPR056336">
    <property type="entry name" value="YVC1_C"/>
</dbReference>
<feature type="transmembrane region" description="Helical" evidence="2">
    <location>
        <begin position="392"/>
        <end position="415"/>
    </location>
</feature>
<feature type="region of interest" description="Disordered" evidence="1">
    <location>
        <begin position="641"/>
        <end position="680"/>
    </location>
</feature>
<feature type="transmembrane region" description="Helical" evidence="2">
    <location>
        <begin position="264"/>
        <end position="283"/>
    </location>
</feature>
<evidence type="ECO:0000256" key="1">
    <source>
        <dbReference type="SAM" id="MobiDB-lite"/>
    </source>
</evidence>
<dbReference type="PANTHER" id="PTHR35859:SF4">
    <property type="entry name" value="MEMBRANE CHANNEL PROTEIN, PUTATIVE (AFU_ORTHOLOGUE AFUA_6G11300)-RELATED"/>
    <property type="match status" value="1"/>
</dbReference>
<name>C5M551_CANTT</name>
<feature type="compositionally biased region" description="Polar residues" evidence="1">
    <location>
        <begin position="644"/>
        <end position="653"/>
    </location>
</feature>
<evidence type="ECO:0000256" key="2">
    <source>
        <dbReference type="SAM" id="Phobius"/>
    </source>
</evidence>
<dbReference type="OrthoDB" id="2373987at2759"/>
<dbReference type="KEGG" id="ctp:CTRG_02029"/>
<keyword evidence="2" id="KW-0812">Transmembrane</keyword>
<dbReference type="InterPro" id="IPR052971">
    <property type="entry name" value="TRP_calcium_channel"/>
</dbReference>
<feature type="region of interest" description="Disordered" evidence="1">
    <location>
        <begin position="496"/>
        <end position="517"/>
    </location>
</feature>
<evidence type="ECO:0000259" key="4">
    <source>
        <dbReference type="Pfam" id="PF23317"/>
    </source>
</evidence>
<reference evidence="5 6" key="1">
    <citation type="journal article" date="2009" name="Nature">
        <title>Evolution of pathogenicity and sexual reproduction in eight Candida genomes.</title>
        <authorList>
            <person name="Butler G."/>
            <person name="Rasmussen M.D."/>
            <person name="Lin M.F."/>
            <person name="Santos M.A."/>
            <person name="Sakthikumar S."/>
            <person name="Munro C.A."/>
            <person name="Rheinbay E."/>
            <person name="Grabherr M."/>
            <person name="Forche A."/>
            <person name="Reedy J.L."/>
            <person name="Agrafioti I."/>
            <person name="Arnaud M.B."/>
            <person name="Bates S."/>
            <person name="Brown A.J."/>
            <person name="Brunke S."/>
            <person name="Costanzo M.C."/>
            <person name="Fitzpatrick D.A."/>
            <person name="de Groot P.W."/>
            <person name="Harris D."/>
            <person name="Hoyer L.L."/>
            <person name="Hube B."/>
            <person name="Klis F.M."/>
            <person name="Kodira C."/>
            <person name="Lennard N."/>
            <person name="Logue M.E."/>
            <person name="Martin R."/>
            <person name="Neiman A.M."/>
            <person name="Nikolaou E."/>
            <person name="Quail M.A."/>
            <person name="Quinn J."/>
            <person name="Santos M.C."/>
            <person name="Schmitzberger F.F."/>
            <person name="Sherlock G."/>
            <person name="Shah P."/>
            <person name="Silverstein K.A."/>
            <person name="Skrzypek M.S."/>
            <person name="Soll D."/>
            <person name="Staggs R."/>
            <person name="Stansfield I."/>
            <person name="Stumpf M.P."/>
            <person name="Sudbery P.E."/>
            <person name="Srikantha T."/>
            <person name="Zeng Q."/>
            <person name="Berman J."/>
            <person name="Berriman M."/>
            <person name="Heitman J."/>
            <person name="Gow N.A."/>
            <person name="Lorenz M.C."/>
            <person name="Birren B.W."/>
            <person name="Kellis M."/>
            <person name="Cuomo C.A."/>
        </authorList>
    </citation>
    <scope>NUCLEOTIDE SEQUENCE [LARGE SCALE GENOMIC DNA]</scope>
    <source>
        <strain evidence="6">ATCC MYA-3404 / T1</strain>
    </source>
</reference>
<keyword evidence="6" id="KW-1185">Reference proteome</keyword>
<feature type="compositionally biased region" description="Acidic residues" evidence="1">
    <location>
        <begin position="668"/>
        <end position="680"/>
    </location>
</feature>
<feature type="domain" description="Calcium channel YVC1-like C-terminal transmembrane" evidence="4">
    <location>
        <begin position="259"/>
        <end position="449"/>
    </location>
</feature>
<sequence length="680" mass="80205">MLRYTISRKHDFKTHYFNIQKLINSKVQLSLKYEQLKSPEIHSTLMRPITQEILNISHDNESDQKISNHIIFILLLLRYEYLIQSENNLIAFDLLITKATVCEILSIRMLREYKSFNRINMLFIKPLIEIKSNLNFNTLELCVLSDSKKFLSQPIIVRILERFYNGELINNEDLKDDEKYLLDDEYIADYTFDKIFMKRIIQRVNTVPKYQSLVINFKIMMFSFLYFLLMYEKPVGLIFWSFGISFNVELFLKLYYIEWKFMKMIIWNYIDFLLIMLIDISLVLKITGNSYFKDIFSLIGIILFPRVLSIFNNYVFFNLIVLSFNKMIFNLIGLIFFFFTLISGFYFSFVTLSENQTNGEILFNMIKIFFGFTPSVWNNWDNYNMLGKVMQMGYLFLNDFIVGTILAICLSGIFIKVRENNHEEFNFFKSTNLILYFKLAKLNQQTSVFNNFLYLFKLPMVVLLFGYEIIKSKNYVQPSSELKNFTFLKPEEDENVSYSRRPSQRKPTKYQSLSTLGGGGHLRTASTDSFFINELLNKKYGRLETTKTNLNTTERITSMKLTQPFSIPRQRPYPPPQQQQQFQTSPAMYVASPPQPSTSNAEILSRFTHLENIIAKHSLVANSLDDSRSVMMYDIREMEDNDELSISSGTTNDQDVRDELELSKDNNMEDIDQYDSDETF</sequence>
<dbReference type="Proteomes" id="UP000002037">
    <property type="component" value="Unassembled WGS sequence"/>
</dbReference>
<feature type="transmembrane region" description="Helical" evidence="2">
    <location>
        <begin position="328"/>
        <end position="349"/>
    </location>
</feature>
<evidence type="ECO:0000259" key="3">
    <source>
        <dbReference type="Pfam" id="PF23190"/>
    </source>
</evidence>
<feature type="transmembrane region" description="Helical" evidence="2">
    <location>
        <begin position="361"/>
        <end position="380"/>
    </location>
</feature>
<dbReference type="Pfam" id="PF23190">
    <property type="entry name" value="LHD_TRPY1"/>
    <property type="match status" value="1"/>
</dbReference>
<keyword evidence="2" id="KW-0472">Membrane</keyword>
<dbReference type="PANTHER" id="PTHR35859">
    <property type="entry name" value="NONSELECTIVE CATION CHANNEL PROTEIN"/>
    <property type="match status" value="1"/>
</dbReference>
<evidence type="ECO:0008006" key="7">
    <source>
        <dbReference type="Google" id="ProtNLM"/>
    </source>
</evidence>
<gene>
    <name evidence="5" type="ORF">CTRG_02029</name>
</gene>
<dbReference type="EMBL" id="GG692396">
    <property type="protein sequence ID" value="EER35167.1"/>
    <property type="molecule type" value="Genomic_DNA"/>
</dbReference>
<feature type="transmembrane region" description="Helical" evidence="2">
    <location>
        <begin position="452"/>
        <end position="470"/>
    </location>
</feature>
<dbReference type="Pfam" id="PF23317">
    <property type="entry name" value="YVC1_C"/>
    <property type="match status" value="1"/>
</dbReference>
<feature type="domain" description="YVC1 N-terminal linker helical" evidence="3">
    <location>
        <begin position="18"/>
        <end position="184"/>
    </location>
</feature>
<evidence type="ECO:0000313" key="6">
    <source>
        <dbReference type="Proteomes" id="UP000002037"/>
    </source>
</evidence>
<proteinExistence type="predicted"/>
<dbReference type="RefSeq" id="XP_002547722.1">
    <property type="nucleotide sequence ID" value="XM_002547676.1"/>
</dbReference>
<evidence type="ECO:0000313" key="5">
    <source>
        <dbReference type="EMBL" id="EER35167.1"/>
    </source>
</evidence>
<protein>
    <recommendedName>
        <fullName evidence="7">Ion transport domain-containing protein</fullName>
    </recommendedName>
</protein>
<dbReference type="eggNOG" id="ENOG502QU70">
    <property type="taxonomic scope" value="Eukaryota"/>
</dbReference>
<keyword evidence="2" id="KW-1133">Transmembrane helix</keyword>
<accession>C5M551</accession>
<dbReference type="VEuPathDB" id="FungiDB:CTRG_02029"/>